<feature type="region of interest" description="Disordered" evidence="1">
    <location>
        <begin position="1"/>
        <end position="35"/>
    </location>
</feature>
<feature type="region of interest" description="Disordered" evidence="1">
    <location>
        <begin position="234"/>
        <end position="253"/>
    </location>
</feature>
<evidence type="ECO:0000256" key="1">
    <source>
        <dbReference type="SAM" id="MobiDB-lite"/>
    </source>
</evidence>
<dbReference type="HOGENOM" id="CLU_440405_0_0_1"/>
<feature type="compositionally biased region" description="Pro residues" evidence="1">
    <location>
        <begin position="319"/>
        <end position="331"/>
    </location>
</feature>
<dbReference type="EMBL" id="GL376619">
    <property type="status" value="NOT_ANNOTATED_CDS"/>
    <property type="molecule type" value="Genomic_DNA"/>
</dbReference>
<name>K3WSY6_GLOUD</name>
<reference evidence="3" key="2">
    <citation type="submission" date="2010-04" db="EMBL/GenBank/DDBJ databases">
        <authorList>
            <person name="Buell R."/>
            <person name="Hamilton J."/>
            <person name="Hostetler J."/>
        </authorList>
    </citation>
    <scope>NUCLEOTIDE SEQUENCE [LARGE SCALE GENOMIC DNA]</scope>
    <source>
        <strain evidence="3">DAOM:BR144</strain>
    </source>
</reference>
<feature type="region of interest" description="Disordered" evidence="1">
    <location>
        <begin position="261"/>
        <end position="423"/>
    </location>
</feature>
<sequence length="621" mass="69673">MPNTGKSHGVYVYPSSTLRDKSQRPRLPPVVSATQNSAATSAYMTMAPPFASLSSHARTSHRQHYGGAADAHDERAFLRSAQQMHEKPPSAAWRDEIEQRLPLGRGVKRPAPTSSSPSPSRGESARHCSSYSSGRALPAFQIESSSVFSSHSQQHQPLRAPVSLPTLSYLLQRTSAVPVAPESSPTIAAAPLYKHQRMFAAPPPCATNDDLIGADTERLRRILDEEVAFYNQRSARTQQHGHEQLQLDAAPRAQERVVHVPGTLHRSNDDHEARRRSGYASLSSGPFLRVSEPFDHKGLSESSLTSSCSPGSSDAASPPMYPMKQPLPPCSPKYSTAQQQQQQRESHHHRESHAFSTRYEEEQGRRVLPRASTNRYTLEHLDRDEETTQDEEDNAEDRREARGDSSCSRMPSTSPLSPSRYPVKRHHDAAIEAASGFVQERSPSKRESITKLLLKSKEFLQAKSLVRNRNNEIDWVATFLNVGFESSSIYSLMCPLRKGRWKVEEEKYTMELLRLIESGTIRLRHGQSIRSFVAKKLHSDDMRVLKKLSNCKMFHFARLMTPQMTDEDEIDESVADAAQGLERLRKLRSEFLRSVQLEALVAVRKYLSDSSIRELLNGHSA</sequence>
<dbReference type="InParanoid" id="K3WSY6"/>
<feature type="compositionally biased region" description="Low complexity" evidence="1">
    <location>
        <begin position="110"/>
        <end position="120"/>
    </location>
</feature>
<protein>
    <submittedName>
        <fullName evidence="2">Uncharacterized protein</fullName>
    </submittedName>
</protein>
<feature type="region of interest" description="Disordered" evidence="1">
    <location>
        <begin position="101"/>
        <end position="130"/>
    </location>
</feature>
<reference evidence="3" key="1">
    <citation type="journal article" date="2010" name="Genome Biol.">
        <title>Genome sequence of the necrotrophic plant pathogen Pythium ultimum reveals original pathogenicity mechanisms and effector repertoire.</title>
        <authorList>
            <person name="Levesque C.A."/>
            <person name="Brouwer H."/>
            <person name="Cano L."/>
            <person name="Hamilton J.P."/>
            <person name="Holt C."/>
            <person name="Huitema E."/>
            <person name="Raffaele S."/>
            <person name="Robideau G.P."/>
            <person name="Thines M."/>
            <person name="Win J."/>
            <person name="Zerillo M.M."/>
            <person name="Beakes G.W."/>
            <person name="Boore J.L."/>
            <person name="Busam D."/>
            <person name="Dumas B."/>
            <person name="Ferriera S."/>
            <person name="Fuerstenberg S.I."/>
            <person name="Gachon C.M."/>
            <person name="Gaulin E."/>
            <person name="Govers F."/>
            <person name="Grenville-Briggs L."/>
            <person name="Horner N."/>
            <person name="Hostetler J."/>
            <person name="Jiang R.H."/>
            <person name="Johnson J."/>
            <person name="Krajaejun T."/>
            <person name="Lin H."/>
            <person name="Meijer H.J."/>
            <person name="Moore B."/>
            <person name="Morris P."/>
            <person name="Phuntmart V."/>
            <person name="Puiu D."/>
            <person name="Shetty J."/>
            <person name="Stajich J.E."/>
            <person name="Tripathy S."/>
            <person name="Wawra S."/>
            <person name="van West P."/>
            <person name="Whitty B.R."/>
            <person name="Coutinho P.M."/>
            <person name="Henrissat B."/>
            <person name="Martin F."/>
            <person name="Thomas P.D."/>
            <person name="Tyler B.M."/>
            <person name="De Vries R.P."/>
            <person name="Kamoun S."/>
            <person name="Yandell M."/>
            <person name="Tisserat N."/>
            <person name="Buell C.R."/>
        </authorList>
    </citation>
    <scope>NUCLEOTIDE SEQUENCE</scope>
    <source>
        <strain evidence="3">DAOM:BR144</strain>
    </source>
</reference>
<dbReference type="VEuPathDB" id="FungiDB:PYU1_G008064"/>
<organism evidence="2 3">
    <name type="scientific">Globisporangium ultimum (strain ATCC 200006 / CBS 805.95 / DAOM BR144)</name>
    <name type="common">Pythium ultimum</name>
    <dbReference type="NCBI Taxonomy" id="431595"/>
    <lineage>
        <taxon>Eukaryota</taxon>
        <taxon>Sar</taxon>
        <taxon>Stramenopiles</taxon>
        <taxon>Oomycota</taxon>
        <taxon>Peronosporomycetes</taxon>
        <taxon>Pythiales</taxon>
        <taxon>Pythiaceae</taxon>
        <taxon>Globisporangium</taxon>
    </lineage>
</organism>
<dbReference type="eggNOG" id="ENOG502S4AP">
    <property type="taxonomic scope" value="Eukaryota"/>
</dbReference>
<feature type="compositionally biased region" description="Polar residues" evidence="1">
    <location>
        <begin position="405"/>
        <end position="417"/>
    </location>
</feature>
<proteinExistence type="predicted"/>
<reference evidence="2" key="3">
    <citation type="submission" date="2015-02" db="UniProtKB">
        <authorList>
            <consortium name="EnsemblProtists"/>
        </authorList>
    </citation>
    <scope>IDENTIFICATION</scope>
    <source>
        <strain evidence="2">DAOM BR144</strain>
    </source>
</reference>
<dbReference type="Proteomes" id="UP000019132">
    <property type="component" value="Unassembled WGS sequence"/>
</dbReference>
<dbReference type="AlphaFoldDB" id="K3WSY6"/>
<dbReference type="EnsemblProtists" id="PYU1_T008080">
    <property type="protein sequence ID" value="PYU1_T008080"/>
    <property type="gene ID" value="PYU1_G008064"/>
</dbReference>
<evidence type="ECO:0000313" key="2">
    <source>
        <dbReference type="EnsemblProtists" id="PYU1_T008080"/>
    </source>
</evidence>
<feature type="compositionally biased region" description="Basic and acidic residues" evidence="1">
    <location>
        <begin position="266"/>
        <end position="275"/>
    </location>
</feature>
<feature type="compositionally biased region" description="Acidic residues" evidence="1">
    <location>
        <begin position="384"/>
        <end position="395"/>
    </location>
</feature>
<accession>K3WSY6</accession>
<dbReference type="PANTHER" id="PTHR35213:SF3">
    <property type="entry name" value="MYB-LIKE DOMAIN-CONTAINING PROTEIN"/>
    <property type="match status" value="1"/>
</dbReference>
<dbReference type="PANTHER" id="PTHR35213">
    <property type="entry name" value="RING-TYPE DOMAIN-CONTAINING PROTEIN-RELATED"/>
    <property type="match status" value="1"/>
</dbReference>
<keyword evidence="3" id="KW-1185">Reference proteome</keyword>
<evidence type="ECO:0000313" key="3">
    <source>
        <dbReference type="Proteomes" id="UP000019132"/>
    </source>
</evidence>
<feature type="compositionally biased region" description="Low complexity" evidence="1">
    <location>
        <begin position="300"/>
        <end position="318"/>
    </location>
</feature>